<name>A0A838A8Y0_9PSEU</name>
<evidence type="ECO:0000313" key="1">
    <source>
        <dbReference type="EMBL" id="MBA0125307.1"/>
    </source>
</evidence>
<reference evidence="1 2" key="1">
    <citation type="submission" date="2020-07" db="EMBL/GenBank/DDBJ databases">
        <title>Genome of Haloechinothrix sp.</title>
        <authorList>
            <person name="Tang S.-K."/>
            <person name="Yang L."/>
            <person name="Zhu W.-Y."/>
        </authorList>
    </citation>
    <scope>NUCLEOTIDE SEQUENCE [LARGE SCALE GENOMIC DNA]</scope>
    <source>
        <strain evidence="1 2">YIM 98757</strain>
    </source>
</reference>
<dbReference type="Gene3D" id="2.130.10.130">
    <property type="entry name" value="Integrin alpha, N-terminal"/>
    <property type="match status" value="1"/>
</dbReference>
<dbReference type="RefSeq" id="WP_180892116.1">
    <property type="nucleotide sequence ID" value="NZ_JACCKD010000002.1"/>
</dbReference>
<dbReference type="PANTHER" id="PTHR16026">
    <property type="entry name" value="CARTILAGE ACIDIC PROTEIN 1"/>
    <property type="match status" value="1"/>
</dbReference>
<organism evidence="1 2">
    <name type="scientific">Haloechinothrix aidingensis</name>
    <dbReference type="NCBI Taxonomy" id="2752311"/>
    <lineage>
        <taxon>Bacteria</taxon>
        <taxon>Bacillati</taxon>
        <taxon>Actinomycetota</taxon>
        <taxon>Actinomycetes</taxon>
        <taxon>Pseudonocardiales</taxon>
        <taxon>Pseudonocardiaceae</taxon>
        <taxon>Haloechinothrix</taxon>
    </lineage>
</organism>
<comment type="caution">
    <text evidence="1">The sequence shown here is derived from an EMBL/GenBank/DDBJ whole genome shotgun (WGS) entry which is preliminary data.</text>
</comment>
<dbReference type="PANTHER" id="PTHR16026:SF0">
    <property type="entry name" value="CARTILAGE ACIDIC PROTEIN 1"/>
    <property type="match status" value="1"/>
</dbReference>
<sequence>MRVLYRVTGILFAVVLVFGMGVLTERPSLGESEKDDLAEPYDFDVRDLNSAPEGAKYGRTVAPDLRHFRAWISGVGAGVALTDLRDLGRPADACLVDPRDDSVTLRSVPGSGAPEYPVVELLPDGLPYDDTMAPMGCVPADLDEDGDVDFLVYYWGRSPVLFMNEAGPDTAPSAEGFTAHELVEPMRVWNTTAVNVADLDGSGHLDIVIGNYFPDDARVLDPSADDETRMEMQHSMSLARNAGRNKVLLTEPTGESDAPPEVTDASNALPEHVATAWTLAMGFQDLTGNHRPDVYVANDFGNDHLLVNRSRTGEPRFDVVTGERDMTTPKSKVLGNGSFKGMGVTFTYRDPDELPMMVVSNITSPHALHESNFAFVPDGTGSDLLDGTVPYSDESEPLGISRSGWSWDVKSGDFDNSGTEELLQATGFMAGETDRWPELQEVAMGNDALLKYPAVWANFEPGEDDLSGHEHNPFWAADAGGGFVDLAPQLGLDSPDVTRAFALGDVNGDGLLDAVVANQWQDSRVLLNRAPDAPPGISLRLVRPGESDGGWPAAIGASVTTREGVEPAQKRQLYPANGHVGVSADRMHLAAPGSGPLPVTITWRAGGRTHEAEVEVPPGSATVELHDDGTAVLR</sequence>
<accession>A0A838A8Y0</accession>
<dbReference type="SUPFAM" id="SSF69318">
    <property type="entry name" value="Integrin alpha N-terminal domain"/>
    <property type="match status" value="1"/>
</dbReference>
<proteinExistence type="predicted"/>
<dbReference type="Proteomes" id="UP000582974">
    <property type="component" value="Unassembled WGS sequence"/>
</dbReference>
<evidence type="ECO:0000313" key="2">
    <source>
        <dbReference type="Proteomes" id="UP000582974"/>
    </source>
</evidence>
<dbReference type="InterPro" id="IPR027039">
    <property type="entry name" value="Crtac1"/>
</dbReference>
<protein>
    <submittedName>
        <fullName evidence="1">VCBS repeat-containing protein</fullName>
    </submittedName>
</protein>
<dbReference type="InterPro" id="IPR028994">
    <property type="entry name" value="Integrin_alpha_N"/>
</dbReference>
<dbReference type="AlphaFoldDB" id="A0A838A8Y0"/>
<dbReference type="EMBL" id="JACCKD010000002">
    <property type="protein sequence ID" value="MBA0125307.1"/>
    <property type="molecule type" value="Genomic_DNA"/>
</dbReference>
<gene>
    <name evidence="1" type="ORF">H0B56_07110</name>
</gene>
<keyword evidence="2" id="KW-1185">Reference proteome</keyword>